<dbReference type="Gene3D" id="3.30.300.30">
    <property type="match status" value="1"/>
</dbReference>
<accession>A0A6J5Y8H7</accession>
<dbReference type="PANTHER" id="PTHR43767">
    <property type="entry name" value="LONG-CHAIN-FATTY-ACID--COA LIGASE"/>
    <property type="match status" value="1"/>
</dbReference>
<name>A0A6J5Y8H7_9ZZZZ</name>
<dbReference type="InterPro" id="IPR020845">
    <property type="entry name" value="AMP-binding_CS"/>
</dbReference>
<dbReference type="InterPro" id="IPR042099">
    <property type="entry name" value="ANL_N_sf"/>
</dbReference>
<dbReference type="SUPFAM" id="SSF56801">
    <property type="entry name" value="Acetyl-CoA synthetase-like"/>
    <property type="match status" value="1"/>
</dbReference>
<feature type="domain" description="AMP-binding enzyme C-terminal" evidence="2">
    <location>
        <begin position="445"/>
        <end position="520"/>
    </location>
</feature>
<evidence type="ECO:0000313" key="3">
    <source>
        <dbReference type="EMBL" id="CAB4322450.1"/>
    </source>
</evidence>
<dbReference type="InterPro" id="IPR025110">
    <property type="entry name" value="AMP-bd_C"/>
</dbReference>
<evidence type="ECO:0000259" key="1">
    <source>
        <dbReference type="Pfam" id="PF00501"/>
    </source>
</evidence>
<evidence type="ECO:0000259" key="2">
    <source>
        <dbReference type="Pfam" id="PF13193"/>
    </source>
</evidence>
<protein>
    <submittedName>
        <fullName evidence="3">Unannotated protein</fullName>
    </submittedName>
</protein>
<dbReference type="Pfam" id="PF13193">
    <property type="entry name" value="AMP-binding_C"/>
    <property type="match status" value="1"/>
</dbReference>
<dbReference type="InterPro" id="IPR045851">
    <property type="entry name" value="AMP-bd_C_sf"/>
</dbReference>
<feature type="domain" description="AMP-dependent synthetase/ligase" evidence="1">
    <location>
        <begin position="13"/>
        <end position="385"/>
    </location>
</feature>
<dbReference type="Gene3D" id="3.40.50.12780">
    <property type="entry name" value="N-terminal domain of ligase-like"/>
    <property type="match status" value="1"/>
</dbReference>
<dbReference type="EMBL" id="CAEMXZ010000004">
    <property type="protein sequence ID" value="CAB4322450.1"/>
    <property type="molecule type" value="Genomic_DNA"/>
</dbReference>
<dbReference type="NCBIfam" id="NF005863">
    <property type="entry name" value="PRK07798.1"/>
    <property type="match status" value="1"/>
</dbReference>
<proteinExistence type="predicted"/>
<dbReference type="InterPro" id="IPR050237">
    <property type="entry name" value="ATP-dep_AMP-bd_enzyme"/>
</dbReference>
<evidence type="ECO:0000313" key="4">
    <source>
        <dbReference type="EMBL" id="CAB4921099.1"/>
    </source>
</evidence>
<dbReference type="GO" id="GO:0016878">
    <property type="term" value="F:acid-thiol ligase activity"/>
    <property type="evidence" value="ECO:0007669"/>
    <property type="project" value="UniProtKB-ARBA"/>
</dbReference>
<sequence>MSDWNFADVWETIADLQPDLPAMVRGETVHTWREFEDRSSRLASTLHGAGLERQAAVACYLHNSIEYMETLFACFKASLVPVNTNYRYVADELKYLWSDAGVAAVVFHGAFVERIEAIRSELPTIVSWLWVDDGSGPCPAWASAYEAALSTAPPLGRVQRSGDDLFMLYTGGTTGNPKGVMWRQDDLFAVLNRTSQVRYPEEGGIDDVASVLPASGDPRGRVLPAAPLMHGTAAFSAFGMLGAGGAVVLCPGTKFDVVELLDTVAHHRVTDLSIVGDAFARPMLEALDSAPKRWDVSTVRVILSSGVMWSAPIKQGLIVHMPEVLCVDTLGSSEAVGLARSISSAKRTATTAGFKLGPDAQVIRDDGTSVEPGSGEIGLVAIGGRGPIGYHGDPEKTARTFRQIGGRRWITPGDNATVDIDGTIHLLGRGSSCINTGGEKVFPEEVEEALKLDAMVFDAVVVGVPHERFGEMVVAVIEPAAGAVASEDELLTSLRASLAAYKVPRHIFVVSTLGRGPNGKIDQRRWRSEAAERVRAL</sequence>
<dbReference type="EMBL" id="CAFBNC010000002">
    <property type="protein sequence ID" value="CAB4921099.1"/>
    <property type="molecule type" value="Genomic_DNA"/>
</dbReference>
<reference evidence="3" key="1">
    <citation type="submission" date="2020-05" db="EMBL/GenBank/DDBJ databases">
        <authorList>
            <person name="Chiriac C."/>
            <person name="Salcher M."/>
            <person name="Ghai R."/>
            <person name="Kavagutti S V."/>
        </authorList>
    </citation>
    <scope>NUCLEOTIDE SEQUENCE</scope>
</reference>
<dbReference type="InterPro" id="IPR000873">
    <property type="entry name" value="AMP-dep_synth/lig_dom"/>
</dbReference>
<gene>
    <name evidence="3" type="ORF">UFOPK1392_00184</name>
    <name evidence="4" type="ORF">UFOPK3733_00075</name>
</gene>
<dbReference type="Pfam" id="PF00501">
    <property type="entry name" value="AMP-binding"/>
    <property type="match status" value="1"/>
</dbReference>
<organism evidence="3">
    <name type="scientific">freshwater metagenome</name>
    <dbReference type="NCBI Taxonomy" id="449393"/>
    <lineage>
        <taxon>unclassified sequences</taxon>
        <taxon>metagenomes</taxon>
        <taxon>ecological metagenomes</taxon>
    </lineage>
</organism>
<dbReference type="PROSITE" id="PS00455">
    <property type="entry name" value="AMP_BINDING"/>
    <property type="match status" value="1"/>
</dbReference>
<dbReference type="PANTHER" id="PTHR43767:SF1">
    <property type="entry name" value="NONRIBOSOMAL PEPTIDE SYNTHASE PES1 (EUROFUNG)-RELATED"/>
    <property type="match status" value="1"/>
</dbReference>
<dbReference type="AlphaFoldDB" id="A0A6J5Y8H7"/>